<dbReference type="InterPro" id="IPR037523">
    <property type="entry name" value="VOC_core"/>
</dbReference>
<name>A0ABW3UT43_9BACL</name>
<organism evidence="2 3">
    <name type="scientific">Paenibacillus vulneris</name>
    <dbReference type="NCBI Taxonomy" id="1133364"/>
    <lineage>
        <taxon>Bacteria</taxon>
        <taxon>Bacillati</taxon>
        <taxon>Bacillota</taxon>
        <taxon>Bacilli</taxon>
        <taxon>Bacillales</taxon>
        <taxon>Paenibacillaceae</taxon>
        <taxon>Paenibacillus</taxon>
    </lineage>
</organism>
<keyword evidence="3" id="KW-1185">Reference proteome</keyword>
<sequence length="125" mass="14518">MIEATEKLVERIDAVFLPVKNLESSLKWYQELFGFKLRWKNERMAGLAVASNCGFHLVQVGIHTPNKEYVPFNFATKDIQKLHQTLKEKGVKVTEVDADTDFKEMRLFDFWDPDDNIINVIAIET</sequence>
<comment type="caution">
    <text evidence="2">The sequence shown here is derived from an EMBL/GenBank/DDBJ whole genome shotgun (WGS) entry which is preliminary data.</text>
</comment>
<dbReference type="Gene3D" id="3.10.180.10">
    <property type="entry name" value="2,3-Dihydroxybiphenyl 1,2-Dioxygenase, domain 1"/>
    <property type="match status" value="1"/>
</dbReference>
<feature type="domain" description="VOC" evidence="1">
    <location>
        <begin position="11"/>
        <end position="123"/>
    </location>
</feature>
<dbReference type="SUPFAM" id="SSF54593">
    <property type="entry name" value="Glyoxalase/Bleomycin resistance protein/Dihydroxybiphenyl dioxygenase"/>
    <property type="match status" value="1"/>
</dbReference>
<dbReference type="RefSeq" id="WP_345589013.1">
    <property type="nucleotide sequence ID" value="NZ_BAABJG010000015.1"/>
</dbReference>
<evidence type="ECO:0000313" key="3">
    <source>
        <dbReference type="Proteomes" id="UP001597180"/>
    </source>
</evidence>
<dbReference type="Proteomes" id="UP001597180">
    <property type="component" value="Unassembled WGS sequence"/>
</dbReference>
<dbReference type="Pfam" id="PF00903">
    <property type="entry name" value="Glyoxalase"/>
    <property type="match status" value="1"/>
</dbReference>
<gene>
    <name evidence="2" type="ORF">ACFQ4B_23205</name>
</gene>
<accession>A0ABW3UT43</accession>
<evidence type="ECO:0000313" key="2">
    <source>
        <dbReference type="EMBL" id="MFD1223031.1"/>
    </source>
</evidence>
<proteinExistence type="predicted"/>
<dbReference type="EMBL" id="JBHTLU010000031">
    <property type="protein sequence ID" value="MFD1223031.1"/>
    <property type="molecule type" value="Genomic_DNA"/>
</dbReference>
<dbReference type="CDD" id="cd06587">
    <property type="entry name" value="VOC"/>
    <property type="match status" value="1"/>
</dbReference>
<reference evidence="3" key="1">
    <citation type="journal article" date="2019" name="Int. J. Syst. Evol. Microbiol.">
        <title>The Global Catalogue of Microorganisms (GCM) 10K type strain sequencing project: providing services to taxonomists for standard genome sequencing and annotation.</title>
        <authorList>
            <consortium name="The Broad Institute Genomics Platform"/>
            <consortium name="The Broad Institute Genome Sequencing Center for Infectious Disease"/>
            <person name="Wu L."/>
            <person name="Ma J."/>
        </authorList>
    </citation>
    <scope>NUCLEOTIDE SEQUENCE [LARGE SCALE GENOMIC DNA]</scope>
    <source>
        <strain evidence="3">CCUG 53270</strain>
    </source>
</reference>
<dbReference type="InterPro" id="IPR029068">
    <property type="entry name" value="Glyas_Bleomycin-R_OHBP_Dase"/>
</dbReference>
<protein>
    <submittedName>
        <fullName evidence="2">VOC family protein</fullName>
    </submittedName>
</protein>
<evidence type="ECO:0000259" key="1">
    <source>
        <dbReference type="PROSITE" id="PS51819"/>
    </source>
</evidence>
<dbReference type="PROSITE" id="PS51819">
    <property type="entry name" value="VOC"/>
    <property type="match status" value="1"/>
</dbReference>
<dbReference type="InterPro" id="IPR004360">
    <property type="entry name" value="Glyas_Fos-R_dOase_dom"/>
</dbReference>